<dbReference type="RefSeq" id="WP_009453117.1">
    <property type="nucleotide sequence ID" value="NZ_JH660663.1"/>
</dbReference>
<dbReference type="HOGENOM" id="CLU_2142802_0_0_4"/>
<accession>I4Z6E9</accession>
<feature type="transmembrane region" description="Helical" evidence="1">
    <location>
        <begin position="48"/>
        <end position="67"/>
    </location>
</feature>
<evidence type="ECO:0000256" key="1">
    <source>
        <dbReference type="SAM" id="Phobius"/>
    </source>
</evidence>
<proteinExistence type="predicted"/>
<name>I4Z6E9_9BURK</name>
<keyword evidence="1" id="KW-1133">Transmembrane helix</keyword>
<dbReference type="AlphaFoldDB" id="I4Z6E9"/>
<dbReference type="Proteomes" id="UP000053899">
    <property type="component" value="Unassembled WGS sequence"/>
</dbReference>
<dbReference type="EMBL" id="JH660663">
    <property type="protein sequence ID" value="EIM31791.1"/>
    <property type="molecule type" value="Genomic_DNA"/>
</dbReference>
<protein>
    <submittedName>
        <fullName evidence="2">Uncharacterized protein</fullName>
    </submittedName>
</protein>
<sequence>MADTSEQQGLLSIIRDSTSRAALEKYMLAHGVDPYSAREASIKCEKEAIKNGALGAAAMGLLGLFATSPAAGLGAPAAMTIGLVFGSGGTIMFSKQCKEIQDAAFKIVNDLD</sequence>
<organism evidence="2 3">
    <name type="scientific">Leptothrix ochracea L12</name>
    <dbReference type="NCBI Taxonomy" id="735332"/>
    <lineage>
        <taxon>Bacteria</taxon>
        <taxon>Pseudomonadati</taxon>
        <taxon>Pseudomonadota</taxon>
        <taxon>Betaproteobacteria</taxon>
        <taxon>Burkholderiales</taxon>
        <taxon>Sphaerotilaceae</taxon>
        <taxon>Leptothrix</taxon>
    </lineage>
</organism>
<keyword evidence="1" id="KW-0812">Transmembrane</keyword>
<evidence type="ECO:0000313" key="2">
    <source>
        <dbReference type="EMBL" id="EIM31791.1"/>
    </source>
</evidence>
<dbReference type="GeneID" id="92351972"/>
<keyword evidence="3" id="KW-1185">Reference proteome</keyword>
<gene>
    <name evidence="2" type="ORF">LepocDRAFT_00005330</name>
</gene>
<evidence type="ECO:0000313" key="3">
    <source>
        <dbReference type="Proteomes" id="UP000053899"/>
    </source>
</evidence>
<reference evidence="2 3" key="1">
    <citation type="submission" date="2012-04" db="EMBL/GenBank/DDBJ databases">
        <title>Improved High-Quality Draft sequence of Leptothrix ochracea L12.</title>
        <authorList>
            <consortium name="US DOE Joint Genome Institute"/>
            <person name="Lucas S."/>
            <person name="Han J."/>
            <person name="Lapidus A."/>
            <person name="Cheng J.-F."/>
            <person name="Goodwin L."/>
            <person name="Pitluck S."/>
            <person name="Peters L."/>
            <person name="Zeytun A."/>
            <person name="Detter J.C."/>
            <person name="Han C."/>
            <person name="Tapia R."/>
            <person name="Land M."/>
            <person name="Hauser L."/>
            <person name="Kyrpides N."/>
            <person name="Ivanova N."/>
            <person name="Pagani I."/>
            <person name="Stepanauskas R."/>
            <person name="Masland D."/>
            <person name="Poulton N."/>
            <person name="Emerson D."/>
            <person name="Fleming E."/>
            <person name="Woyke T."/>
        </authorList>
    </citation>
    <scope>NUCLEOTIDE SEQUENCE [LARGE SCALE GENOMIC DNA]</scope>
    <source>
        <strain evidence="2 3">L12</strain>
    </source>
</reference>
<feature type="transmembrane region" description="Helical" evidence="1">
    <location>
        <begin position="73"/>
        <end position="93"/>
    </location>
</feature>
<keyword evidence="1" id="KW-0472">Membrane</keyword>